<accession>A0A7Y0EUA9</accession>
<comment type="caution">
    <text evidence="1">The sequence shown here is derived from an EMBL/GenBank/DDBJ whole genome shotgun (WGS) entry which is preliminary data.</text>
</comment>
<protein>
    <submittedName>
        <fullName evidence="1">Uncharacterized protein</fullName>
    </submittedName>
</protein>
<sequence>MLEKHVTRFFLIEHAHFVFFENQICLGHSFTSIGWNNKCAFCTCITGNSGRHLNYLQISNTFWHSAVRIRHDNLLTTPIQIGNMAQAGTIIQLNILTHFWFTIARKTAHTQMFQYLVILSDGSTAYPQSNPAVCVPQFIS</sequence>
<keyword evidence="2" id="KW-1185">Reference proteome</keyword>
<organism evidence="1 2">
    <name type="scientific">Bifidobacterium erythrocebi</name>
    <dbReference type="NCBI Taxonomy" id="2675325"/>
    <lineage>
        <taxon>Bacteria</taxon>
        <taxon>Bacillati</taxon>
        <taxon>Actinomycetota</taxon>
        <taxon>Actinomycetes</taxon>
        <taxon>Bifidobacteriales</taxon>
        <taxon>Bifidobacteriaceae</taxon>
        <taxon>Bifidobacterium</taxon>
    </lineage>
</organism>
<proteinExistence type="predicted"/>
<dbReference type="Proteomes" id="UP000529710">
    <property type="component" value="Unassembled WGS sequence"/>
</dbReference>
<dbReference type="AlphaFoldDB" id="A0A7Y0EUA9"/>
<evidence type="ECO:0000313" key="1">
    <source>
        <dbReference type="EMBL" id="NMM96565.1"/>
    </source>
</evidence>
<gene>
    <name evidence="1" type="ORF">G1C98_1301</name>
</gene>
<reference evidence="1 2" key="1">
    <citation type="submission" date="2020-02" db="EMBL/GenBank/DDBJ databases">
        <title>Characterization of phylogenetic diversity of novel bifidobacterial species isolated in Czech ZOOs.</title>
        <authorList>
            <person name="Lugli G.A."/>
            <person name="Vera N.B."/>
            <person name="Ventura M."/>
        </authorList>
    </citation>
    <scope>NUCLEOTIDE SEQUENCE [LARGE SCALE GENOMIC DNA]</scope>
    <source>
        <strain evidence="1 2">DSM 109960</strain>
    </source>
</reference>
<dbReference type="EMBL" id="JAAIIF010000009">
    <property type="protein sequence ID" value="NMM96565.1"/>
    <property type="molecule type" value="Genomic_DNA"/>
</dbReference>
<evidence type="ECO:0000313" key="2">
    <source>
        <dbReference type="Proteomes" id="UP000529710"/>
    </source>
</evidence>
<name>A0A7Y0EUA9_9BIFI</name>